<comment type="similarity">
    <text evidence="1">Belongs to the IST1 family.</text>
</comment>
<dbReference type="Proteomes" id="UP000325577">
    <property type="component" value="Linkage Group LG2"/>
</dbReference>
<organism evidence="3 4">
    <name type="scientific">Nyssa sinensis</name>
    <dbReference type="NCBI Taxonomy" id="561372"/>
    <lineage>
        <taxon>Eukaryota</taxon>
        <taxon>Viridiplantae</taxon>
        <taxon>Streptophyta</taxon>
        <taxon>Embryophyta</taxon>
        <taxon>Tracheophyta</taxon>
        <taxon>Spermatophyta</taxon>
        <taxon>Magnoliopsida</taxon>
        <taxon>eudicotyledons</taxon>
        <taxon>Gunneridae</taxon>
        <taxon>Pentapetalae</taxon>
        <taxon>asterids</taxon>
        <taxon>Cornales</taxon>
        <taxon>Nyssaceae</taxon>
        <taxon>Nyssa</taxon>
    </lineage>
</organism>
<evidence type="ECO:0000256" key="1">
    <source>
        <dbReference type="ARBA" id="ARBA00005536"/>
    </source>
</evidence>
<reference evidence="3 4" key="1">
    <citation type="submission" date="2019-09" db="EMBL/GenBank/DDBJ databases">
        <title>A chromosome-level genome assembly of the Chinese tupelo Nyssa sinensis.</title>
        <authorList>
            <person name="Yang X."/>
            <person name="Kang M."/>
            <person name="Yang Y."/>
            <person name="Xiong H."/>
            <person name="Wang M."/>
            <person name="Zhang Z."/>
            <person name="Wang Z."/>
            <person name="Wu H."/>
            <person name="Ma T."/>
            <person name="Liu J."/>
            <person name="Xi Z."/>
        </authorList>
    </citation>
    <scope>NUCLEOTIDE SEQUENCE [LARGE SCALE GENOMIC DNA]</scope>
    <source>
        <strain evidence="3">J267</strain>
        <tissue evidence="3">Leaf</tissue>
    </source>
</reference>
<keyword evidence="4" id="KW-1185">Reference proteome</keyword>
<dbReference type="EMBL" id="CM018043">
    <property type="protein sequence ID" value="KAA8530561.1"/>
    <property type="molecule type" value="Genomic_DNA"/>
</dbReference>
<dbReference type="AlphaFoldDB" id="A0A5J5ANA8"/>
<feature type="region of interest" description="Disordered" evidence="2">
    <location>
        <begin position="179"/>
        <end position="234"/>
    </location>
</feature>
<accession>A0A5J5ANA8</accession>
<evidence type="ECO:0000256" key="2">
    <source>
        <dbReference type="SAM" id="MobiDB-lite"/>
    </source>
</evidence>
<gene>
    <name evidence="3" type="ORF">F0562_005270</name>
</gene>
<dbReference type="OrthoDB" id="29853at2759"/>
<sequence length="234" mass="25756">MGKKLDALLGSKTSKFKTLANLAISQIAILKNQHHVRCSHAQSDIIQLLNIGGQECALLRTIQKLSTRQASLESRMKVLKQIPSDNAITLYFEDDDPVITENKQEVNQKNRQLNSKDAANLDDPERGVDAQHLPEELKWDEAFSESMKARKKYRNVAAGVQEAFESAAYAAAAARAAVELARSRPQGDDPSDHHGSNHQRGIVFDSDGSSKSELPIDGQAASENAKHSEKRIGF</sequence>
<proteinExistence type="inferred from homology"/>
<dbReference type="Gene3D" id="1.20.1260.60">
    <property type="entry name" value="Vacuolar protein sorting-associated protein Ist1"/>
    <property type="match status" value="1"/>
</dbReference>
<name>A0A5J5ANA8_9ASTE</name>
<protein>
    <submittedName>
        <fullName evidence="3">Uncharacterized protein</fullName>
    </submittedName>
</protein>
<evidence type="ECO:0000313" key="3">
    <source>
        <dbReference type="EMBL" id="KAA8530561.1"/>
    </source>
</evidence>
<dbReference type="PANTHER" id="PTHR12161:SF65">
    <property type="entry name" value="IST1-LIKE PROTEIN"/>
    <property type="match status" value="1"/>
</dbReference>
<feature type="compositionally biased region" description="Basic and acidic residues" evidence="2">
    <location>
        <begin position="224"/>
        <end position="234"/>
    </location>
</feature>
<feature type="compositionally biased region" description="Basic and acidic residues" evidence="2">
    <location>
        <begin position="181"/>
        <end position="195"/>
    </location>
</feature>
<dbReference type="InterPro" id="IPR042277">
    <property type="entry name" value="IST1-like"/>
</dbReference>
<dbReference type="GO" id="GO:0015031">
    <property type="term" value="P:protein transport"/>
    <property type="evidence" value="ECO:0007669"/>
    <property type="project" value="InterPro"/>
</dbReference>
<dbReference type="InterPro" id="IPR005061">
    <property type="entry name" value="Ist1"/>
</dbReference>
<evidence type="ECO:0000313" key="4">
    <source>
        <dbReference type="Proteomes" id="UP000325577"/>
    </source>
</evidence>
<feature type="region of interest" description="Disordered" evidence="2">
    <location>
        <begin position="105"/>
        <end position="127"/>
    </location>
</feature>
<dbReference type="PANTHER" id="PTHR12161">
    <property type="entry name" value="IST1 FAMILY MEMBER"/>
    <property type="match status" value="1"/>
</dbReference>